<dbReference type="InterPro" id="IPR017905">
    <property type="entry name" value="ERV/ALR_sulphydryl_oxidase"/>
</dbReference>
<evidence type="ECO:0000256" key="3">
    <source>
        <dbReference type="ARBA" id="ARBA00022827"/>
    </source>
</evidence>
<evidence type="ECO:0000259" key="8">
    <source>
        <dbReference type="PROSITE" id="PS51324"/>
    </source>
</evidence>
<evidence type="ECO:0000256" key="1">
    <source>
        <dbReference type="ARBA" id="ARBA00001974"/>
    </source>
</evidence>
<protein>
    <recommendedName>
        <fullName evidence="6">Sulfhydryl oxidase</fullName>
        <ecNumber evidence="6">1.8.3.2</ecNumber>
    </recommendedName>
</protein>
<dbReference type="GO" id="GO:0016971">
    <property type="term" value="F:flavin-dependent sulfhydryl oxidase activity"/>
    <property type="evidence" value="ECO:0007669"/>
    <property type="project" value="InterPro"/>
</dbReference>
<keyword evidence="6" id="KW-1133">Transmembrane helix</keyword>
<accession>A0A6A6NYE7</accession>
<keyword evidence="6" id="KW-0812">Transmembrane</keyword>
<dbReference type="Gene3D" id="1.20.120.310">
    <property type="entry name" value="ERV/ALR sulfhydryl oxidase domain"/>
    <property type="match status" value="1"/>
</dbReference>
<keyword evidence="5" id="KW-1015">Disulfide bond</keyword>
<dbReference type="EMBL" id="MU001682">
    <property type="protein sequence ID" value="KAF2456746.1"/>
    <property type="molecule type" value="Genomic_DNA"/>
</dbReference>
<proteinExistence type="predicted"/>
<dbReference type="PANTHER" id="PTHR12645">
    <property type="entry name" value="ALR/ERV"/>
    <property type="match status" value="1"/>
</dbReference>
<dbReference type="EC" id="1.8.3.2" evidence="6"/>
<feature type="domain" description="ERV/ALR sulfhydryl oxidase" evidence="8">
    <location>
        <begin position="102"/>
        <end position="202"/>
    </location>
</feature>
<dbReference type="InterPro" id="IPR036774">
    <property type="entry name" value="ERV/ALR_sulphydryl_oxid_sf"/>
</dbReference>
<reference evidence="9" key="1">
    <citation type="journal article" date="2020" name="Stud. Mycol.">
        <title>101 Dothideomycetes genomes: a test case for predicting lifestyles and emergence of pathogens.</title>
        <authorList>
            <person name="Haridas S."/>
            <person name="Albert R."/>
            <person name="Binder M."/>
            <person name="Bloem J."/>
            <person name="Labutti K."/>
            <person name="Salamov A."/>
            <person name="Andreopoulos B."/>
            <person name="Baker S."/>
            <person name="Barry K."/>
            <person name="Bills G."/>
            <person name="Bluhm B."/>
            <person name="Cannon C."/>
            <person name="Castanera R."/>
            <person name="Culley D."/>
            <person name="Daum C."/>
            <person name="Ezra D."/>
            <person name="Gonzalez J."/>
            <person name="Henrissat B."/>
            <person name="Kuo A."/>
            <person name="Liang C."/>
            <person name="Lipzen A."/>
            <person name="Lutzoni F."/>
            <person name="Magnuson J."/>
            <person name="Mondo S."/>
            <person name="Nolan M."/>
            <person name="Ohm R."/>
            <person name="Pangilinan J."/>
            <person name="Park H.-J."/>
            <person name="Ramirez L."/>
            <person name="Alfaro M."/>
            <person name="Sun H."/>
            <person name="Tritt A."/>
            <person name="Yoshinaga Y."/>
            <person name="Zwiers L.-H."/>
            <person name="Turgeon B."/>
            <person name="Goodwin S."/>
            <person name="Spatafora J."/>
            <person name="Crous P."/>
            <person name="Grigoriev I."/>
        </authorList>
    </citation>
    <scope>NUCLEOTIDE SEQUENCE</scope>
    <source>
        <strain evidence="9">ATCC 16933</strain>
    </source>
</reference>
<sequence>MRRHVVRDGALCSCRPPRARLHAARPLRTPSLVRSRLHAMIPVGGGRRFLLLLVLASGLLFFLFAASLRSSPRVSSLAGAPPQLPPSPAPVVGHVIAPKLGNETIKAELGRAAWKLLHTTFARFPDQPTADESAALESYIRLFQRLYPCGECAEHFGLLLEQFPPQVSSRSAAAAWGCHVHNEVNKRLRKELFDCSNIGDFYDCGCADGDEEGENPSVAAAAAAVAVASPKPEMSEERKAKLAGDTGRDVDEDLLSGKRPLGVAHEG</sequence>
<evidence type="ECO:0000256" key="7">
    <source>
        <dbReference type="SAM" id="MobiDB-lite"/>
    </source>
</evidence>
<dbReference type="Pfam" id="PF04777">
    <property type="entry name" value="Evr1_Alr"/>
    <property type="match status" value="1"/>
</dbReference>
<organism evidence="9 10">
    <name type="scientific">Lineolata rhizophorae</name>
    <dbReference type="NCBI Taxonomy" id="578093"/>
    <lineage>
        <taxon>Eukaryota</taxon>
        <taxon>Fungi</taxon>
        <taxon>Dikarya</taxon>
        <taxon>Ascomycota</taxon>
        <taxon>Pezizomycotina</taxon>
        <taxon>Dothideomycetes</taxon>
        <taxon>Dothideomycetes incertae sedis</taxon>
        <taxon>Lineolatales</taxon>
        <taxon>Lineolataceae</taxon>
        <taxon>Lineolata</taxon>
    </lineage>
</organism>
<evidence type="ECO:0000256" key="5">
    <source>
        <dbReference type="ARBA" id="ARBA00023157"/>
    </source>
</evidence>
<name>A0A6A6NYE7_9PEZI</name>
<evidence type="ECO:0000256" key="4">
    <source>
        <dbReference type="ARBA" id="ARBA00023002"/>
    </source>
</evidence>
<dbReference type="Proteomes" id="UP000799766">
    <property type="component" value="Unassembled WGS sequence"/>
</dbReference>
<keyword evidence="10" id="KW-1185">Reference proteome</keyword>
<dbReference type="GO" id="GO:0005739">
    <property type="term" value="C:mitochondrion"/>
    <property type="evidence" value="ECO:0007669"/>
    <property type="project" value="TreeGrafter"/>
</dbReference>
<evidence type="ECO:0000256" key="2">
    <source>
        <dbReference type="ARBA" id="ARBA00022630"/>
    </source>
</evidence>
<dbReference type="GO" id="GO:0050660">
    <property type="term" value="F:flavin adenine dinucleotide binding"/>
    <property type="evidence" value="ECO:0007669"/>
    <property type="project" value="TreeGrafter"/>
</dbReference>
<comment type="cofactor">
    <cofactor evidence="1 6">
        <name>FAD</name>
        <dbReference type="ChEBI" id="CHEBI:57692"/>
    </cofactor>
</comment>
<keyword evidence="2 6" id="KW-0285">Flavoprotein</keyword>
<keyword evidence="3 6" id="KW-0274">FAD</keyword>
<evidence type="ECO:0000313" key="10">
    <source>
        <dbReference type="Proteomes" id="UP000799766"/>
    </source>
</evidence>
<dbReference type="InterPro" id="IPR039799">
    <property type="entry name" value="ALR/ERV"/>
</dbReference>
<evidence type="ECO:0000256" key="6">
    <source>
        <dbReference type="RuleBase" id="RU371123"/>
    </source>
</evidence>
<keyword evidence="4 6" id="KW-0560">Oxidoreductase</keyword>
<feature type="compositionally biased region" description="Basic and acidic residues" evidence="7">
    <location>
        <begin position="233"/>
        <end position="249"/>
    </location>
</feature>
<dbReference type="FunFam" id="1.20.120.310:FF:000002">
    <property type="entry name" value="Sulfhydryl oxidase"/>
    <property type="match status" value="1"/>
</dbReference>
<keyword evidence="6" id="KW-0472">Membrane</keyword>
<dbReference type="PROSITE" id="PS51324">
    <property type="entry name" value="ERV_ALR"/>
    <property type="match status" value="1"/>
</dbReference>
<feature type="transmembrane region" description="Helical" evidence="6">
    <location>
        <begin position="49"/>
        <end position="68"/>
    </location>
</feature>
<feature type="region of interest" description="Disordered" evidence="7">
    <location>
        <begin position="229"/>
        <end position="267"/>
    </location>
</feature>
<dbReference type="OrthoDB" id="59470at2759"/>
<comment type="catalytic activity">
    <reaction evidence="6">
        <text>2 R'C(R)SH + O2 = R'C(R)S-S(R)CR' + H2O2</text>
        <dbReference type="Rhea" id="RHEA:17357"/>
        <dbReference type="ChEBI" id="CHEBI:15379"/>
        <dbReference type="ChEBI" id="CHEBI:16240"/>
        <dbReference type="ChEBI" id="CHEBI:16520"/>
        <dbReference type="ChEBI" id="CHEBI:17412"/>
        <dbReference type="EC" id="1.8.3.2"/>
    </reaction>
</comment>
<dbReference type="SUPFAM" id="SSF69000">
    <property type="entry name" value="FAD-dependent thiol oxidase"/>
    <property type="match status" value="1"/>
</dbReference>
<dbReference type="AlphaFoldDB" id="A0A6A6NYE7"/>
<gene>
    <name evidence="9" type="ORF">BDY21DRAFT_345995</name>
</gene>
<dbReference type="PANTHER" id="PTHR12645:SF1">
    <property type="entry name" value="FAD-LINKED SULFHYDRYL OXIDASE ERV2"/>
    <property type="match status" value="1"/>
</dbReference>
<evidence type="ECO:0000313" key="9">
    <source>
        <dbReference type="EMBL" id="KAF2456746.1"/>
    </source>
</evidence>